<feature type="domain" description="Ketopantoate reductase N-terminal" evidence="2">
    <location>
        <begin position="4"/>
        <end position="104"/>
    </location>
</feature>
<dbReference type="GO" id="GO:0016491">
    <property type="term" value="F:oxidoreductase activity"/>
    <property type="evidence" value="ECO:0007669"/>
    <property type="project" value="InterPro"/>
</dbReference>
<dbReference type="Gene3D" id="3.40.50.720">
    <property type="entry name" value="NAD(P)-binding Rossmann-like Domain"/>
    <property type="match status" value="1"/>
</dbReference>
<dbReference type="STRING" id="36842.SAMN02194393_03757"/>
<organism evidence="3 4">
    <name type="scientific">Maledivibacter halophilus</name>
    <dbReference type="NCBI Taxonomy" id="36842"/>
    <lineage>
        <taxon>Bacteria</taxon>
        <taxon>Bacillati</taxon>
        <taxon>Bacillota</taxon>
        <taxon>Clostridia</taxon>
        <taxon>Peptostreptococcales</taxon>
        <taxon>Caminicellaceae</taxon>
        <taxon>Maledivibacter</taxon>
    </lineage>
</organism>
<evidence type="ECO:0000313" key="3">
    <source>
        <dbReference type="EMBL" id="SKC82364.1"/>
    </source>
</evidence>
<dbReference type="SUPFAM" id="SSF51735">
    <property type="entry name" value="NAD(P)-binding Rossmann-fold domains"/>
    <property type="match status" value="1"/>
</dbReference>
<gene>
    <name evidence="3" type="ORF">SAMN02194393_03757</name>
</gene>
<name>A0A1T5M2W5_9FIRM</name>
<evidence type="ECO:0000259" key="1">
    <source>
        <dbReference type="Pfam" id="PF02317"/>
    </source>
</evidence>
<accession>A0A1T5M2W5</accession>
<dbReference type="PANTHER" id="PTHR38015:SF1">
    <property type="entry name" value="OPINE DEHYDROGENASE DOMAIN-CONTAINING PROTEIN"/>
    <property type="match status" value="1"/>
</dbReference>
<evidence type="ECO:0000259" key="2">
    <source>
        <dbReference type="Pfam" id="PF02558"/>
    </source>
</evidence>
<dbReference type="AlphaFoldDB" id="A0A1T5M2W5"/>
<evidence type="ECO:0000313" key="4">
    <source>
        <dbReference type="Proteomes" id="UP000190285"/>
    </source>
</evidence>
<reference evidence="3 4" key="1">
    <citation type="submission" date="2017-02" db="EMBL/GenBank/DDBJ databases">
        <authorList>
            <person name="Peterson S.W."/>
        </authorList>
    </citation>
    <scope>NUCLEOTIDE SEQUENCE [LARGE SCALE GENOMIC DNA]</scope>
    <source>
        <strain evidence="3 4">M1</strain>
    </source>
</reference>
<dbReference type="Pfam" id="PF02558">
    <property type="entry name" value="ApbA"/>
    <property type="match status" value="1"/>
</dbReference>
<sequence>MKKITVIGGGATGLAAAAHLTLKGNKVTLFDTGENIEKIMKCRKINFIESEITREVDINNCTNDPKIALEDCEIVIVAVIAQRHEEIVKVCSKYFSKNQIVLITPGNLGSLVFYNYLKNNDYKMPLLAEVESNLYVCKKRDDITVELVLPIRPRYISSFPAIDTAKVIEGFQDIYTLYSAKNVLETTLNLPNIDSHVPGAILNVGGIERGDFYFYRDGLTKSVLKFIEKLYEEKIMIMKKLDCEIRTKLDLLEKISDADNFPNLNPFREIKGPDDVYHRYISEDTFVGMSIITSLGEMLGIKTPTAKALIYIASILNDCDYRLKGRTCENLGLSNMTKTQLNYYLETGRNKEL</sequence>
<dbReference type="RefSeq" id="WP_079493672.1">
    <property type="nucleotide sequence ID" value="NZ_FUZT01000009.1"/>
</dbReference>
<feature type="domain" description="Opine dehydrogenase" evidence="1">
    <location>
        <begin position="180"/>
        <end position="316"/>
    </location>
</feature>
<dbReference type="Pfam" id="PF02317">
    <property type="entry name" value="Octopine_DH"/>
    <property type="match status" value="1"/>
</dbReference>
<dbReference type="InterPro" id="IPR051729">
    <property type="entry name" value="Opine/Lysopine_DH"/>
</dbReference>
<proteinExistence type="predicted"/>
<dbReference type="SUPFAM" id="SSF48179">
    <property type="entry name" value="6-phosphogluconate dehydrogenase C-terminal domain-like"/>
    <property type="match status" value="1"/>
</dbReference>
<dbReference type="Proteomes" id="UP000190285">
    <property type="component" value="Unassembled WGS sequence"/>
</dbReference>
<dbReference type="InterPro" id="IPR036291">
    <property type="entry name" value="NAD(P)-bd_dom_sf"/>
</dbReference>
<dbReference type="InterPro" id="IPR008927">
    <property type="entry name" value="6-PGluconate_DH-like_C_sf"/>
</dbReference>
<protein>
    <submittedName>
        <fullName evidence="3">Opine dehydrogenase</fullName>
    </submittedName>
</protein>
<dbReference type="EMBL" id="FUZT01000009">
    <property type="protein sequence ID" value="SKC82364.1"/>
    <property type="molecule type" value="Genomic_DNA"/>
</dbReference>
<dbReference type="InterPro" id="IPR013328">
    <property type="entry name" value="6PGD_dom2"/>
</dbReference>
<keyword evidence="4" id="KW-1185">Reference proteome</keyword>
<dbReference type="PANTHER" id="PTHR38015">
    <property type="entry name" value="BLR6086 PROTEIN"/>
    <property type="match status" value="1"/>
</dbReference>
<dbReference type="InterPro" id="IPR013332">
    <property type="entry name" value="KPR_N"/>
</dbReference>
<dbReference type="OrthoDB" id="1073746at2"/>
<dbReference type="InterPro" id="IPR003421">
    <property type="entry name" value="Opine_DH"/>
</dbReference>
<dbReference type="Gene3D" id="1.10.1040.10">
    <property type="entry name" value="N-(1-d-carboxylethyl)-l-norvaline Dehydrogenase, domain 2"/>
    <property type="match status" value="1"/>
</dbReference>